<name>A0A5J4V8A0_9EUKA</name>
<dbReference type="EMBL" id="SNRW01008963">
    <property type="protein sequence ID" value="KAA6378722.1"/>
    <property type="molecule type" value="Genomic_DNA"/>
</dbReference>
<protein>
    <submittedName>
        <fullName evidence="1">Uncharacterized protein</fullName>
    </submittedName>
</protein>
<gene>
    <name evidence="1" type="ORF">EZS28_025749</name>
</gene>
<evidence type="ECO:0000313" key="2">
    <source>
        <dbReference type="Proteomes" id="UP000324800"/>
    </source>
</evidence>
<reference evidence="1 2" key="1">
    <citation type="submission" date="2019-03" db="EMBL/GenBank/DDBJ databases">
        <title>Single cell metagenomics reveals metabolic interactions within the superorganism composed of flagellate Streblomastix strix and complex community of Bacteroidetes bacteria on its surface.</title>
        <authorList>
            <person name="Treitli S.C."/>
            <person name="Kolisko M."/>
            <person name="Husnik F."/>
            <person name="Keeling P."/>
            <person name="Hampl V."/>
        </authorList>
    </citation>
    <scope>NUCLEOTIDE SEQUENCE [LARGE SCALE GENOMIC DNA]</scope>
    <source>
        <strain evidence="1">ST1C</strain>
    </source>
</reference>
<comment type="caution">
    <text evidence="1">The sequence shown here is derived from an EMBL/GenBank/DDBJ whole genome shotgun (WGS) entry which is preliminary data.</text>
</comment>
<dbReference type="AlphaFoldDB" id="A0A5J4V8A0"/>
<proteinExistence type="predicted"/>
<accession>A0A5J4V8A0</accession>
<feature type="non-terminal residue" evidence="1">
    <location>
        <position position="1"/>
    </location>
</feature>
<organism evidence="1 2">
    <name type="scientific">Streblomastix strix</name>
    <dbReference type="NCBI Taxonomy" id="222440"/>
    <lineage>
        <taxon>Eukaryota</taxon>
        <taxon>Metamonada</taxon>
        <taxon>Preaxostyla</taxon>
        <taxon>Oxymonadida</taxon>
        <taxon>Streblomastigidae</taxon>
        <taxon>Streblomastix</taxon>
    </lineage>
</organism>
<dbReference type="Proteomes" id="UP000324800">
    <property type="component" value="Unassembled WGS sequence"/>
</dbReference>
<sequence length="183" mass="20709">EEEGISSPTRKNSGFINIGQLDPNGRGKKLFYDSLRIKGASDQLIKDVISSWRTQWDRHVHGLTRLGIYLDMNNITTNQLLSSNVQHIIIANWLSSMKYSNTHAAIKEARTAANMLFEVVGQSLPQKLIQLVMKEHIRESAKVISEEEIWHLDVLLEHLQNISKNRNLTQPKILAACLSSIIA</sequence>
<evidence type="ECO:0000313" key="1">
    <source>
        <dbReference type="EMBL" id="KAA6378722.1"/>
    </source>
</evidence>